<evidence type="ECO:0000313" key="5">
    <source>
        <dbReference type="Proteomes" id="UP000516117"/>
    </source>
</evidence>
<reference evidence="4 5" key="1">
    <citation type="submission" date="2020-08" db="EMBL/GenBank/DDBJ databases">
        <title>Genome sequence of Tessaracoccus defluvii JCM 17540T.</title>
        <authorList>
            <person name="Hyun D.-W."/>
            <person name="Bae J.-W."/>
        </authorList>
    </citation>
    <scope>NUCLEOTIDE SEQUENCE [LARGE SCALE GENOMIC DNA]</scope>
    <source>
        <strain evidence="4 5">JCM 17540</strain>
    </source>
</reference>
<dbReference type="Pfam" id="PF00144">
    <property type="entry name" value="Beta-lactamase"/>
    <property type="match status" value="1"/>
</dbReference>
<dbReference type="PANTHER" id="PTHR46825">
    <property type="entry name" value="D-ALANYL-D-ALANINE-CARBOXYPEPTIDASE/ENDOPEPTIDASE AMPH"/>
    <property type="match status" value="1"/>
</dbReference>
<gene>
    <name evidence="4" type="ORF">H9L22_17955</name>
</gene>
<dbReference type="SUPFAM" id="SSF56601">
    <property type="entry name" value="beta-lactamase/transpeptidase-like"/>
    <property type="match status" value="1"/>
</dbReference>
<protein>
    <submittedName>
        <fullName evidence="4">Beta-lactamase family protein</fullName>
    </submittedName>
</protein>
<sequence>MAGFCRSSVAASKHAGKRALRVRLTFRKPIASGAKSFTALAVMRLVEDGVLRLDDPVRRFLGDDLPLIDDAVTVEHLLTHTSGIGDYLDEEADWDVDNYVLPVPVHLLGETEAFVPVLDGSPQAFAPGGRFAYCNGGYVVLALVAERASGRGYHALVEQEVCARAGLEATGFPRSDDLPADVALGYLDAEGNRSNVLHLPVRGSGDGGICTSAGDLHRFWRAFLGGRIVSPETVAEMIRPRHDVPAEGMRYGMGFWLHGTGSALVMEGYDPGVSFRSTHDPATATTVSVLGNSSEGAWPVIGYLAEAFPSPPTA</sequence>
<evidence type="ECO:0000313" key="4">
    <source>
        <dbReference type="EMBL" id="QNP55943.1"/>
    </source>
</evidence>
<organism evidence="4 5">
    <name type="scientific">Tessaracoccus defluvii</name>
    <dbReference type="NCBI Taxonomy" id="1285901"/>
    <lineage>
        <taxon>Bacteria</taxon>
        <taxon>Bacillati</taxon>
        <taxon>Actinomycetota</taxon>
        <taxon>Actinomycetes</taxon>
        <taxon>Propionibacteriales</taxon>
        <taxon>Propionibacteriaceae</taxon>
        <taxon>Tessaracoccus</taxon>
    </lineage>
</organism>
<name>A0A7H0H5X7_9ACTN</name>
<dbReference type="Proteomes" id="UP000516117">
    <property type="component" value="Chromosome"/>
</dbReference>
<dbReference type="Gene3D" id="3.40.710.10">
    <property type="entry name" value="DD-peptidase/beta-lactamase superfamily"/>
    <property type="match status" value="1"/>
</dbReference>
<feature type="domain" description="Beta-lactamase-related" evidence="3">
    <location>
        <begin position="27"/>
        <end position="296"/>
    </location>
</feature>
<dbReference type="InterPro" id="IPR012338">
    <property type="entry name" value="Beta-lactam/transpept-like"/>
</dbReference>
<evidence type="ECO:0000256" key="2">
    <source>
        <dbReference type="ARBA" id="ARBA00023136"/>
    </source>
</evidence>
<dbReference type="AlphaFoldDB" id="A0A7H0H5X7"/>
<accession>A0A7H0H5X7</accession>
<evidence type="ECO:0000256" key="1">
    <source>
        <dbReference type="ARBA" id="ARBA00004370"/>
    </source>
</evidence>
<evidence type="ECO:0000259" key="3">
    <source>
        <dbReference type="Pfam" id="PF00144"/>
    </source>
</evidence>
<keyword evidence="2" id="KW-0472">Membrane</keyword>
<dbReference type="InterPro" id="IPR050491">
    <property type="entry name" value="AmpC-like"/>
</dbReference>
<dbReference type="InterPro" id="IPR001466">
    <property type="entry name" value="Beta-lactam-related"/>
</dbReference>
<dbReference type="PANTHER" id="PTHR46825:SF11">
    <property type="entry name" value="PENICILLIN-BINDING PROTEIN 4"/>
    <property type="match status" value="1"/>
</dbReference>
<comment type="subcellular location">
    <subcellularLocation>
        <location evidence="1">Membrane</location>
    </subcellularLocation>
</comment>
<dbReference type="EMBL" id="CP060789">
    <property type="protein sequence ID" value="QNP55943.1"/>
    <property type="molecule type" value="Genomic_DNA"/>
</dbReference>
<dbReference type="GO" id="GO:0016020">
    <property type="term" value="C:membrane"/>
    <property type="evidence" value="ECO:0007669"/>
    <property type="project" value="UniProtKB-SubCell"/>
</dbReference>
<dbReference type="KEGG" id="tdf:H9L22_17955"/>
<proteinExistence type="predicted"/>
<keyword evidence="5" id="KW-1185">Reference proteome</keyword>